<sequence>MEDKDLLMQHYVHWFQTVTEPKLPAPQHAERVHLSADSPTTTEETTNQDDVSISVDIDLVCTKSQDEAKN</sequence>
<dbReference type="STRING" id="1611254.A0A2G5VVT5"/>
<proteinExistence type="predicted"/>
<name>A0A2G5VVT5_9PELO</name>
<evidence type="ECO:0000313" key="3">
    <source>
        <dbReference type="Proteomes" id="UP000230233"/>
    </source>
</evidence>
<evidence type="ECO:0000256" key="1">
    <source>
        <dbReference type="SAM" id="MobiDB-lite"/>
    </source>
</evidence>
<protein>
    <submittedName>
        <fullName evidence="2">Uncharacterized protein</fullName>
    </submittedName>
</protein>
<dbReference type="EMBL" id="PDUG01000001">
    <property type="protein sequence ID" value="PIC55912.1"/>
    <property type="molecule type" value="Genomic_DNA"/>
</dbReference>
<organism evidence="2 3">
    <name type="scientific">Caenorhabditis nigoni</name>
    <dbReference type="NCBI Taxonomy" id="1611254"/>
    <lineage>
        <taxon>Eukaryota</taxon>
        <taxon>Metazoa</taxon>
        <taxon>Ecdysozoa</taxon>
        <taxon>Nematoda</taxon>
        <taxon>Chromadorea</taxon>
        <taxon>Rhabditida</taxon>
        <taxon>Rhabditina</taxon>
        <taxon>Rhabditomorpha</taxon>
        <taxon>Rhabditoidea</taxon>
        <taxon>Rhabditidae</taxon>
        <taxon>Peloderinae</taxon>
        <taxon>Caenorhabditis</taxon>
    </lineage>
</organism>
<evidence type="ECO:0000313" key="2">
    <source>
        <dbReference type="EMBL" id="PIC55912.1"/>
    </source>
</evidence>
<feature type="region of interest" description="Disordered" evidence="1">
    <location>
        <begin position="25"/>
        <end position="52"/>
    </location>
</feature>
<accession>A0A2G5VVT5</accession>
<dbReference type="Proteomes" id="UP000230233">
    <property type="component" value="Chromosome I"/>
</dbReference>
<dbReference type="AlphaFoldDB" id="A0A2G5VVT5"/>
<keyword evidence="3" id="KW-1185">Reference proteome</keyword>
<comment type="caution">
    <text evidence="2">The sequence shown here is derived from an EMBL/GenBank/DDBJ whole genome shotgun (WGS) entry which is preliminary data.</text>
</comment>
<gene>
    <name evidence="2" type="primary">Cnig_chr_I.g999</name>
    <name evidence="2" type="ORF">B9Z55_000999</name>
</gene>
<reference evidence="3" key="1">
    <citation type="submission" date="2017-10" db="EMBL/GenBank/DDBJ databases">
        <title>Rapid genome shrinkage in a self-fertile nematode reveals novel sperm competition proteins.</title>
        <authorList>
            <person name="Yin D."/>
            <person name="Schwarz E.M."/>
            <person name="Thomas C.G."/>
            <person name="Felde R.L."/>
            <person name="Korf I.F."/>
            <person name="Cutter A.D."/>
            <person name="Schartner C.M."/>
            <person name="Ralston E.J."/>
            <person name="Meyer B.J."/>
            <person name="Haag E.S."/>
        </authorList>
    </citation>
    <scope>NUCLEOTIDE SEQUENCE [LARGE SCALE GENOMIC DNA]</scope>
    <source>
        <strain evidence="3">JU1422</strain>
    </source>
</reference>